<evidence type="ECO:0000313" key="3">
    <source>
        <dbReference type="EMBL" id="HIR57573.1"/>
    </source>
</evidence>
<proteinExistence type="predicted"/>
<feature type="coiled-coil region" evidence="1">
    <location>
        <begin position="252"/>
        <end position="286"/>
    </location>
</feature>
<keyword evidence="2" id="KW-0732">Signal</keyword>
<comment type="caution">
    <text evidence="3">The sequence shown here is derived from an EMBL/GenBank/DDBJ whole genome shotgun (WGS) entry which is preliminary data.</text>
</comment>
<sequence length="337" mass="37512">MKAKKLLSVFLAAAVAVFGSSGALAASYDEEDERNQRILSLRYDDISAEVENASTDLSALEGAISGINSTIATLNGMLDSVKDDPIQTAAIQSNITLLNISRQNLQSSLSQAESAQDQMVISVETLFISYNSLEDQRDELRRSLTVIDANLRAAELQNQLGMMTDHDLAVAKQNRFTVTNSISMLDDQLRLMGNSINVMIGRVYDAPLRIMELPELTEDEDLDINHRRDMEDAIAVYNASSDMALEQFKVSYESMYRDVEQKERLLELEEENLVLAQQTFDEQKARYDLGMLSELGLITAQDALDTQKASVKTAETNLFTSVKMYWHAVEDGIIVSS</sequence>
<dbReference type="SUPFAM" id="SSF56954">
    <property type="entry name" value="Outer membrane efflux proteins (OEP)"/>
    <property type="match status" value="1"/>
</dbReference>
<protein>
    <submittedName>
        <fullName evidence="3">TolC family protein</fullName>
    </submittedName>
</protein>
<gene>
    <name evidence="3" type="ORF">IAA54_07870</name>
</gene>
<reference evidence="3" key="2">
    <citation type="journal article" date="2021" name="PeerJ">
        <title>Extensive microbial diversity within the chicken gut microbiome revealed by metagenomics and culture.</title>
        <authorList>
            <person name="Gilroy R."/>
            <person name="Ravi A."/>
            <person name="Getino M."/>
            <person name="Pursley I."/>
            <person name="Horton D.L."/>
            <person name="Alikhan N.F."/>
            <person name="Baker D."/>
            <person name="Gharbi K."/>
            <person name="Hall N."/>
            <person name="Watson M."/>
            <person name="Adriaenssens E.M."/>
            <person name="Foster-Nyarko E."/>
            <person name="Jarju S."/>
            <person name="Secka A."/>
            <person name="Antonio M."/>
            <person name="Oren A."/>
            <person name="Chaudhuri R.R."/>
            <person name="La Ragione R."/>
            <person name="Hildebrand F."/>
            <person name="Pallen M.J."/>
        </authorList>
    </citation>
    <scope>NUCLEOTIDE SEQUENCE</scope>
    <source>
        <strain evidence="3">ChiSjej1B19-7085</strain>
    </source>
</reference>
<dbReference type="GO" id="GO:0015562">
    <property type="term" value="F:efflux transmembrane transporter activity"/>
    <property type="evidence" value="ECO:0007669"/>
    <property type="project" value="InterPro"/>
</dbReference>
<dbReference type="Proteomes" id="UP000886785">
    <property type="component" value="Unassembled WGS sequence"/>
</dbReference>
<evidence type="ECO:0000256" key="1">
    <source>
        <dbReference type="SAM" id="Coils"/>
    </source>
</evidence>
<feature type="signal peptide" evidence="2">
    <location>
        <begin position="1"/>
        <end position="25"/>
    </location>
</feature>
<dbReference type="EMBL" id="DVHF01000087">
    <property type="protein sequence ID" value="HIR57573.1"/>
    <property type="molecule type" value="Genomic_DNA"/>
</dbReference>
<feature type="chain" id="PRO_5038537666" evidence="2">
    <location>
        <begin position="26"/>
        <end position="337"/>
    </location>
</feature>
<reference evidence="3" key="1">
    <citation type="submission" date="2020-10" db="EMBL/GenBank/DDBJ databases">
        <authorList>
            <person name="Gilroy R."/>
        </authorList>
    </citation>
    <scope>NUCLEOTIDE SEQUENCE</scope>
    <source>
        <strain evidence="3">ChiSjej1B19-7085</strain>
    </source>
</reference>
<evidence type="ECO:0000313" key="4">
    <source>
        <dbReference type="Proteomes" id="UP000886785"/>
    </source>
</evidence>
<name>A0A9D1DR90_9FIRM</name>
<evidence type="ECO:0000256" key="2">
    <source>
        <dbReference type="SAM" id="SignalP"/>
    </source>
</evidence>
<accession>A0A9D1DR90</accession>
<dbReference type="Gene3D" id="1.20.1600.10">
    <property type="entry name" value="Outer membrane efflux proteins (OEP)"/>
    <property type="match status" value="2"/>
</dbReference>
<dbReference type="AlphaFoldDB" id="A0A9D1DR90"/>
<organism evidence="3 4">
    <name type="scientific">Candidatus Gallacutalibacter pullicola</name>
    <dbReference type="NCBI Taxonomy" id="2840830"/>
    <lineage>
        <taxon>Bacteria</taxon>
        <taxon>Bacillati</taxon>
        <taxon>Bacillota</taxon>
        <taxon>Clostridia</taxon>
        <taxon>Eubacteriales</taxon>
        <taxon>Candidatus Gallacutalibacter</taxon>
    </lineage>
</organism>
<keyword evidence="1" id="KW-0175">Coiled coil</keyword>